<dbReference type="PANTHER" id="PTHR10091:SF0">
    <property type="entry name" value="GALACTOSE MUTAROTASE"/>
    <property type="match status" value="1"/>
</dbReference>
<accession>A0A1R1YU77</accession>
<dbReference type="SUPFAM" id="SSF74650">
    <property type="entry name" value="Galactose mutarotase-like"/>
    <property type="match status" value="1"/>
</dbReference>
<dbReference type="GO" id="GO:0033499">
    <property type="term" value="P:galactose catabolic process via UDP-galactose, Leloir pathway"/>
    <property type="evidence" value="ECO:0007669"/>
    <property type="project" value="TreeGrafter"/>
</dbReference>
<dbReference type="InterPro" id="IPR047215">
    <property type="entry name" value="Galactose_mutarotase-like"/>
</dbReference>
<evidence type="ECO:0000256" key="3">
    <source>
        <dbReference type="ARBA" id="ARBA00023277"/>
    </source>
</evidence>
<evidence type="ECO:0000256" key="2">
    <source>
        <dbReference type="ARBA" id="ARBA00023235"/>
    </source>
</evidence>
<dbReference type="PROSITE" id="PS00545">
    <property type="entry name" value="ALDOSE_1_EPIMERASE"/>
    <property type="match status" value="1"/>
</dbReference>
<dbReference type="GO" id="GO:0006006">
    <property type="term" value="P:glucose metabolic process"/>
    <property type="evidence" value="ECO:0007669"/>
    <property type="project" value="TreeGrafter"/>
</dbReference>
<dbReference type="Proteomes" id="UP000187429">
    <property type="component" value="Unassembled WGS sequence"/>
</dbReference>
<dbReference type="Pfam" id="PF01263">
    <property type="entry name" value="Aldose_epim"/>
    <property type="match status" value="1"/>
</dbReference>
<dbReference type="Gene3D" id="2.70.98.10">
    <property type="match status" value="1"/>
</dbReference>
<name>A0A1R1YU77_9FUNG</name>
<gene>
    <name evidence="4" type="ORF">AYI69_g132</name>
</gene>
<organism evidence="4 5">
    <name type="scientific">Smittium culicis</name>
    <dbReference type="NCBI Taxonomy" id="133412"/>
    <lineage>
        <taxon>Eukaryota</taxon>
        <taxon>Fungi</taxon>
        <taxon>Fungi incertae sedis</taxon>
        <taxon>Zoopagomycota</taxon>
        <taxon>Kickxellomycotina</taxon>
        <taxon>Harpellomycetes</taxon>
        <taxon>Harpellales</taxon>
        <taxon>Legeriomycetaceae</taxon>
        <taxon>Smittium</taxon>
    </lineage>
</organism>
<dbReference type="AlphaFoldDB" id="A0A1R1YU77"/>
<dbReference type="InterPro" id="IPR018052">
    <property type="entry name" value="Ald1_epimerase_CS"/>
</dbReference>
<keyword evidence="5" id="KW-1185">Reference proteome</keyword>
<evidence type="ECO:0000313" key="4">
    <source>
        <dbReference type="EMBL" id="OMJ30336.1"/>
    </source>
</evidence>
<sequence>MSIKSFPISKDGSIIAYKLKNKEGSLVVQLSSFGARLTHLWTLDKNKELVDVLIGFDTHEELVASFEGKADPYIGAVVGRVSGSIYPCDKIELNNSSYSLNVNFPKNGASHHGGFVGIDKRIWTPEIVSTDPPAIKFVYVSPHNEENYPGTLEISVTYTATNENQLKLEYRAKFLDDGPLNDTITETAISLTNHAYFNLTGFKEPTIENHKCSFATTDYLLSNLETKIFNGEISRDYSDKNTVLGQDNPVQKRTHLMDFMNEPKSVGPDIYNPLILNSFGGYNHVFTVLETKKNNQNDNQDGYYADSNYSLKQVAKIWSNSSGISMRVLTDEPAFVFYTGNFLPDDLYGKNDIQFRKHSGFALQLQRYNNALNFPKWKEQMVLQRGKLYSQNSIYEFSII</sequence>
<keyword evidence="2" id="KW-0413">Isomerase</keyword>
<dbReference type="InterPro" id="IPR014718">
    <property type="entry name" value="GH-type_carb-bd"/>
</dbReference>
<dbReference type="CDD" id="cd09019">
    <property type="entry name" value="galactose_mutarotase_like"/>
    <property type="match status" value="1"/>
</dbReference>
<comment type="caution">
    <text evidence="4">The sequence shown here is derived from an EMBL/GenBank/DDBJ whole genome shotgun (WGS) entry which is preliminary data.</text>
</comment>
<dbReference type="GO" id="GO:0030246">
    <property type="term" value="F:carbohydrate binding"/>
    <property type="evidence" value="ECO:0007669"/>
    <property type="project" value="InterPro"/>
</dbReference>
<reference evidence="5" key="1">
    <citation type="submission" date="2017-01" db="EMBL/GenBank/DDBJ databases">
        <authorList>
            <person name="Wang Y."/>
            <person name="White M."/>
            <person name="Kvist S."/>
            <person name="Moncalvo J.-M."/>
        </authorList>
    </citation>
    <scope>NUCLEOTIDE SEQUENCE [LARGE SCALE GENOMIC DNA]</scope>
    <source>
        <strain evidence="5">ID-206-W2</strain>
    </source>
</reference>
<dbReference type="PANTHER" id="PTHR10091">
    <property type="entry name" value="ALDOSE-1-EPIMERASE"/>
    <property type="match status" value="1"/>
</dbReference>
<dbReference type="InterPro" id="IPR008183">
    <property type="entry name" value="Aldose_1/G6P_1-epimerase"/>
</dbReference>
<comment type="similarity">
    <text evidence="1">Belongs to the aldose epimerase family.</text>
</comment>
<dbReference type="GO" id="GO:0004034">
    <property type="term" value="F:aldose 1-epimerase activity"/>
    <property type="evidence" value="ECO:0007669"/>
    <property type="project" value="TreeGrafter"/>
</dbReference>
<evidence type="ECO:0000256" key="1">
    <source>
        <dbReference type="ARBA" id="ARBA00006206"/>
    </source>
</evidence>
<proteinExistence type="inferred from homology"/>
<dbReference type="OrthoDB" id="274691at2759"/>
<dbReference type="InterPro" id="IPR011013">
    <property type="entry name" value="Gal_mutarotase_sf_dom"/>
</dbReference>
<dbReference type="EMBL" id="LSSM01000027">
    <property type="protein sequence ID" value="OMJ30336.1"/>
    <property type="molecule type" value="Genomic_DNA"/>
</dbReference>
<evidence type="ECO:0000313" key="5">
    <source>
        <dbReference type="Proteomes" id="UP000187429"/>
    </source>
</evidence>
<keyword evidence="3" id="KW-0119">Carbohydrate metabolism</keyword>
<protein>
    <submittedName>
        <fullName evidence="4">Aldose 1-epimerase</fullName>
    </submittedName>
</protein>